<dbReference type="EMBL" id="CP045644">
    <property type="protein sequence ID" value="QFZ85115.1"/>
    <property type="molecule type" value="Genomic_DNA"/>
</dbReference>
<dbReference type="PANTHER" id="PTHR11795">
    <property type="entry name" value="BRANCHED-CHAIN AMINO ACID TRANSPORT SYSTEM PERMEASE PROTEIN LIVH"/>
    <property type="match status" value="1"/>
</dbReference>
<gene>
    <name evidence="10" type="ORF">GFK26_21325</name>
</gene>
<evidence type="ECO:0000256" key="1">
    <source>
        <dbReference type="ARBA" id="ARBA00004651"/>
    </source>
</evidence>
<organism evidence="10 11">
    <name type="scientific">Variovorax paradoxus</name>
    <dbReference type="NCBI Taxonomy" id="34073"/>
    <lineage>
        <taxon>Bacteria</taxon>
        <taxon>Pseudomonadati</taxon>
        <taxon>Pseudomonadota</taxon>
        <taxon>Betaproteobacteria</taxon>
        <taxon>Burkholderiales</taxon>
        <taxon>Comamonadaceae</taxon>
        <taxon>Variovorax</taxon>
    </lineage>
</organism>
<dbReference type="PANTHER" id="PTHR11795:SF442">
    <property type="entry name" value="ABC TRANSPORTER ATP-BINDING PROTEIN"/>
    <property type="match status" value="1"/>
</dbReference>
<feature type="transmembrane region" description="Helical" evidence="9">
    <location>
        <begin position="182"/>
        <end position="210"/>
    </location>
</feature>
<accession>A0A5Q0M9C2</accession>
<keyword evidence="7 9" id="KW-0472">Membrane</keyword>
<evidence type="ECO:0000313" key="10">
    <source>
        <dbReference type="EMBL" id="QFZ85115.1"/>
    </source>
</evidence>
<dbReference type="GO" id="GO:0022857">
    <property type="term" value="F:transmembrane transporter activity"/>
    <property type="evidence" value="ECO:0007669"/>
    <property type="project" value="InterPro"/>
</dbReference>
<keyword evidence="2" id="KW-0813">Transport</keyword>
<evidence type="ECO:0000256" key="4">
    <source>
        <dbReference type="ARBA" id="ARBA00022692"/>
    </source>
</evidence>
<evidence type="ECO:0000256" key="2">
    <source>
        <dbReference type="ARBA" id="ARBA00022448"/>
    </source>
</evidence>
<feature type="transmembrane region" description="Helical" evidence="9">
    <location>
        <begin position="97"/>
        <end position="115"/>
    </location>
</feature>
<feature type="transmembrane region" description="Helical" evidence="9">
    <location>
        <begin position="222"/>
        <end position="251"/>
    </location>
</feature>
<comment type="similarity">
    <text evidence="8">Belongs to the binding-protein-dependent transport system permease family. LivHM subfamily.</text>
</comment>
<feature type="transmembrane region" description="Helical" evidence="9">
    <location>
        <begin position="6"/>
        <end position="29"/>
    </location>
</feature>
<keyword evidence="6 9" id="KW-1133">Transmembrane helix</keyword>
<reference evidence="10 11" key="1">
    <citation type="submission" date="2019-10" db="EMBL/GenBank/DDBJ databases">
        <title>Complete genome sequence of Variovorax paradoxus 5C-2.</title>
        <authorList>
            <person name="Gogoleva N.E."/>
            <person name="Balkin A.S."/>
        </authorList>
    </citation>
    <scope>NUCLEOTIDE SEQUENCE [LARGE SCALE GENOMIC DNA]</scope>
    <source>
        <strain evidence="10 11">5C-2</strain>
    </source>
</reference>
<dbReference type="GO" id="GO:0005886">
    <property type="term" value="C:plasma membrane"/>
    <property type="evidence" value="ECO:0007669"/>
    <property type="project" value="UniProtKB-SubCell"/>
</dbReference>
<feature type="transmembrane region" description="Helical" evidence="9">
    <location>
        <begin position="62"/>
        <end position="85"/>
    </location>
</feature>
<keyword evidence="5" id="KW-0029">Amino-acid transport</keyword>
<dbReference type="InterPro" id="IPR001851">
    <property type="entry name" value="ABC_transp_permease"/>
</dbReference>
<protein>
    <submittedName>
        <fullName evidence="10">Branched-chain amino acid ABC transporter permease</fullName>
    </submittedName>
</protein>
<evidence type="ECO:0000256" key="9">
    <source>
        <dbReference type="SAM" id="Phobius"/>
    </source>
</evidence>
<evidence type="ECO:0000256" key="5">
    <source>
        <dbReference type="ARBA" id="ARBA00022970"/>
    </source>
</evidence>
<dbReference type="CDD" id="cd06582">
    <property type="entry name" value="TM_PBP1_LivH_like"/>
    <property type="match status" value="1"/>
</dbReference>
<name>A0A5Q0M9C2_VARPD</name>
<evidence type="ECO:0000256" key="7">
    <source>
        <dbReference type="ARBA" id="ARBA00023136"/>
    </source>
</evidence>
<keyword evidence="3" id="KW-1003">Cell membrane</keyword>
<dbReference type="AlphaFoldDB" id="A0A5Q0M9C2"/>
<dbReference type="Proteomes" id="UP000326780">
    <property type="component" value="Chromosome"/>
</dbReference>
<keyword evidence="4 9" id="KW-0812">Transmembrane</keyword>
<proteinExistence type="inferred from homology"/>
<evidence type="ECO:0000256" key="3">
    <source>
        <dbReference type="ARBA" id="ARBA00022475"/>
    </source>
</evidence>
<dbReference type="GO" id="GO:0006865">
    <property type="term" value="P:amino acid transport"/>
    <property type="evidence" value="ECO:0007669"/>
    <property type="project" value="UniProtKB-KW"/>
</dbReference>
<evidence type="ECO:0000256" key="6">
    <source>
        <dbReference type="ARBA" id="ARBA00022989"/>
    </source>
</evidence>
<sequence>MSLTLFIAQLLNGLQFGVLLFLLAAGLTLVFGIMSFINLAHGSLYMVGAYAAAVAGAKTGSFAVAVAAALIAGVAVGALLERLAASRLYRRDHLDHVLATFGLVMFFNELARMIWGPQPIFISLPESLSGTVALLGFSYPSYRFLIIATGLAVAMASQWLIRRTRWGMLIRAGSSNPDMVSTLGVNIGLLNAGLFTLGAALAALAGAMAAPILSVQSGMGDGVLITTLVVIVIGGIGSVAGAFCASLLVGVVDTMGRSYLTLLLREVADRDVANAAGPALASMLVYLLMAIVLAWRPQGLFPATGRPS</sequence>
<feature type="transmembrane region" description="Helical" evidence="9">
    <location>
        <begin position="272"/>
        <end position="295"/>
    </location>
</feature>
<feature type="transmembrane region" description="Helical" evidence="9">
    <location>
        <begin position="142"/>
        <end position="161"/>
    </location>
</feature>
<dbReference type="Pfam" id="PF02653">
    <property type="entry name" value="BPD_transp_2"/>
    <property type="match status" value="1"/>
</dbReference>
<evidence type="ECO:0000313" key="11">
    <source>
        <dbReference type="Proteomes" id="UP000326780"/>
    </source>
</evidence>
<evidence type="ECO:0000256" key="8">
    <source>
        <dbReference type="ARBA" id="ARBA00037998"/>
    </source>
</evidence>
<dbReference type="RefSeq" id="WP_153283733.1">
    <property type="nucleotide sequence ID" value="NZ_CP045644.1"/>
</dbReference>
<dbReference type="InterPro" id="IPR052157">
    <property type="entry name" value="BCAA_transport_permease"/>
</dbReference>
<comment type="subcellular location">
    <subcellularLocation>
        <location evidence="1">Cell membrane</location>
        <topology evidence="1">Multi-pass membrane protein</topology>
    </subcellularLocation>
</comment>